<dbReference type="OrthoDB" id="4629699at2"/>
<evidence type="ECO:0000256" key="1">
    <source>
        <dbReference type="SAM" id="Phobius"/>
    </source>
</evidence>
<evidence type="ECO:0000313" key="5">
    <source>
        <dbReference type="Proteomes" id="UP000465302"/>
    </source>
</evidence>
<comment type="caution">
    <text evidence="3">The sequence shown here is derived from an EMBL/GenBank/DDBJ whole genome shotgun (WGS) entry which is preliminary data.</text>
</comment>
<reference evidence="2" key="3">
    <citation type="submission" date="2020-02" db="EMBL/GenBank/DDBJ databases">
        <authorList>
            <person name="Matsumoto Y."/>
            <person name="Motooka D."/>
            <person name="Nakamura S."/>
        </authorList>
    </citation>
    <scope>NUCLEOTIDE SEQUENCE</scope>
    <source>
        <strain evidence="2">JCM 6377</strain>
    </source>
</reference>
<feature type="transmembrane region" description="Helical" evidence="1">
    <location>
        <begin position="52"/>
        <end position="72"/>
    </location>
</feature>
<proteinExistence type="predicted"/>
<feature type="transmembrane region" description="Helical" evidence="1">
    <location>
        <begin position="84"/>
        <end position="103"/>
    </location>
</feature>
<evidence type="ECO:0000313" key="4">
    <source>
        <dbReference type="Proteomes" id="UP000220914"/>
    </source>
</evidence>
<accession>A0A2A7NAZ6</accession>
<reference evidence="3 4" key="1">
    <citation type="submission" date="2017-10" db="EMBL/GenBank/DDBJ databases">
        <title>The new phylogeny of genus Mycobacterium.</title>
        <authorList>
            <person name="Tortoli E."/>
            <person name="Trovato A."/>
            <person name="Cirillo D.M."/>
        </authorList>
    </citation>
    <scope>NUCLEOTIDE SEQUENCE [LARGE SCALE GENOMIC DNA]</scope>
    <source>
        <strain evidence="3 4">CCUG37673</strain>
    </source>
</reference>
<keyword evidence="4" id="KW-1185">Reference proteome</keyword>
<organism evidence="3 4">
    <name type="scientific">Mycolicibacterium agri</name>
    <name type="common">Mycobacterium agri</name>
    <dbReference type="NCBI Taxonomy" id="36811"/>
    <lineage>
        <taxon>Bacteria</taxon>
        <taxon>Bacillati</taxon>
        <taxon>Actinomycetota</taxon>
        <taxon>Actinomycetes</taxon>
        <taxon>Mycobacteriales</taxon>
        <taxon>Mycobacteriaceae</taxon>
        <taxon>Mycolicibacterium</taxon>
    </lineage>
</organism>
<reference evidence="2 5" key="2">
    <citation type="journal article" date="2019" name="Emerg. Microbes Infect.">
        <title>Comprehensive subspecies identification of 175 nontuberculous mycobacteria species based on 7547 genomic profiles.</title>
        <authorList>
            <person name="Matsumoto Y."/>
            <person name="Kinjo T."/>
            <person name="Motooka D."/>
            <person name="Nabeya D."/>
            <person name="Jung N."/>
            <person name="Uechi K."/>
            <person name="Horii T."/>
            <person name="Iida T."/>
            <person name="Fujita J."/>
            <person name="Nakamura S."/>
        </authorList>
    </citation>
    <scope>NUCLEOTIDE SEQUENCE [LARGE SCALE GENOMIC DNA]</scope>
    <source>
        <strain evidence="2 5">JCM 6377</strain>
    </source>
</reference>
<dbReference type="AlphaFoldDB" id="A0A2A7NAZ6"/>
<dbReference type="RefSeq" id="WP_097939102.1">
    <property type="nucleotide sequence ID" value="NZ_BLKS01000001.1"/>
</dbReference>
<gene>
    <name evidence="3" type="ORF">CQY20_06265</name>
    <name evidence="2" type="ORF">MAGR_37230</name>
</gene>
<keyword evidence="1" id="KW-1133">Transmembrane helix</keyword>
<evidence type="ECO:0000313" key="3">
    <source>
        <dbReference type="EMBL" id="PEG40877.1"/>
    </source>
</evidence>
<dbReference type="Proteomes" id="UP000465302">
    <property type="component" value="Unassembled WGS sequence"/>
</dbReference>
<dbReference type="EMBL" id="BLKS01000001">
    <property type="protein sequence ID" value="GFG52282.1"/>
    <property type="molecule type" value="Genomic_DNA"/>
</dbReference>
<sequence>MKSWREHPRKTPATWSTPLLFQVVCGVFLAAMLVLGKMGLRDNDTAAEGHKVLTAAVVAAVVCVLVSVPFLVSRGRPALRGVGVGLATSAVIFLIGAAPYVYWLY</sequence>
<dbReference type="EMBL" id="PDCP01000008">
    <property type="protein sequence ID" value="PEG40877.1"/>
    <property type="molecule type" value="Genomic_DNA"/>
</dbReference>
<name>A0A2A7NAZ6_MYCAG</name>
<feature type="transmembrane region" description="Helical" evidence="1">
    <location>
        <begin position="20"/>
        <end position="40"/>
    </location>
</feature>
<evidence type="ECO:0000313" key="2">
    <source>
        <dbReference type="EMBL" id="GFG52282.1"/>
    </source>
</evidence>
<keyword evidence="1" id="KW-0812">Transmembrane</keyword>
<keyword evidence="1" id="KW-0472">Membrane</keyword>
<protein>
    <submittedName>
        <fullName evidence="3">Uncharacterized protein</fullName>
    </submittedName>
</protein>
<dbReference type="Proteomes" id="UP000220914">
    <property type="component" value="Unassembled WGS sequence"/>
</dbReference>